<dbReference type="InterPro" id="IPR028909">
    <property type="entry name" value="bL21-like"/>
</dbReference>
<dbReference type="NCBIfam" id="TIGR00061">
    <property type="entry name" value="L21"/>
    <property type="match status" value="1"/>
</dbReference>
<dbReference type="PANTHER" id="PTHR21349:SF0">
    <property type="entry name" value="LARGE RIBOSOMAL SUBUNIT PROTEIN BL21M"/>
    <property type="match status" value="1"/>
</dbReference>
<dbReference type="SUPFAM" id="SSF141091">
    <property type="entry name" value="L21p-like"/>
    <property type="match status" value="1"/>
</dbReference>
<dbReference type="GO" id="GO:1990904">
    <property type="term" value="C:ribonucleoprotein complex"/>
    <property type="evidence" value="ECO:0007669"/>
    <property type="project" value="UniProtKB-KW"/>
</dbReference>
<evidence type="ECO:0000256" key="5">
    <source>
        <dbReference type="RuleBase" id="RU000562"/>
    </source>
</evidence>
<comment type="subunit">
    <text evidence="4">Part of the 50S ribosomal subunit. Contacts protein L20.</text>
</comment>
<keyword evidence="2 4" id="KW-0689">Ribosomal protein</keyword>
<comment type="function">
    <text evidence="4 5">This protein binds to 23S rRNA in the presence of protein L20.</text>
</comment>
<dbReference type="AlphaFoldDB" id="A0A537L8C3"/>
<dbReference type="InterPro" id="IPR036164">
    <property type="entry name" value="bL21-like_sf"/>
</dbReference>
<dbReference type="Proteomes" id="UP000318661">
    <property type="component" value="Unassembled WGS sequence"/>
</dbReference>
<dbReference type="PANTHER" id="PTHR21349">
    <property type="entry name" value="50S RIBOSOMAL PROTEIN L21"/>
    <property type="match status" value="1"/>
</dbReference>
<protein>
    <recommendedName>
        <fullName evidence="4">Large ribosomal subunit protein bL21</fullName>
    </recommendedName>
</protein>
<keyword evidence="4 5" id="KW-0694">RNA-binding</keyword>
<keyword evidence="4 5" id="KW-0699">rRNA-binding</keyword>
<dbReference type="GO" id="GO:0005737">
    <property type="term" value="C:cytoplasm"/>
    <property type="evidence" value="ECO:0007669"/>
    <property type="project" value="UniProtKB-ARBA"/>
</dbReference>
<evidence type="ECO:0000313" key="7">
    <source>
        <dbReference type="Proteomes" id="UP000318661"/>
    </source>
</evidence>
<dbReference type="GO" id="GO:0003735">
    <property type="term" value="F:structural constituent of ribosome"/>
    <property type="evidence" value="ECO:0007669"/>
    <property type="project" value="InterPro"/>
</dbReference>
<evidence type="ECO:0000256" key="2">
    <source>
        <dbReference type="ARBA" id="ARBA00022980"/>
    </source>
</evidence>
<dbReference type="Pfam" id="PF00829">
    <property type="entry name" value="Ribosomal_L21p"/>
    <property type="match status" value="1"/>
</dbReference>
<evidence type="ECO:0000256" key="3">
    <source>
        <dbReference type="ARBA" id="ARBA00023274"/>
    </source>
</evidence>
<dbReference type="InterPro" id="IPR001787">
    <property type="entry name" value="Ribosomal_bL21"/>
</dbReference>
<dbReference type="GO" id="GO:0019843">
    <property type="term" value="F:rRNA binding"/>
    <property type="evidence" value="ECO:0007669"/>
    <property type="project" value="UniProtKB-UniRule"/>
</dbReference>
<comment type="similarity">
    <text evidence="1 4 5">Belongs to the bacterial ribosomal protein bL21 family.</text>
</comment>
<evidence type="ECO:0000256" key="4">
    <source>
        <dbReference type="HAMAP-Rule" id="MF_01363"/>
    </source>
</evidence>
<keyword evidence="3 4" id="KW-0687">Ribonucleoprotein</keyword>
<name>A0A537L8C3_9BACT</name>
<sequence>MYAVIETGGKQYRVEEGRTLKVERLRAEPGTSVTLERVLLVADGQAARVGSPVLEGARVTATVMGHGKTKKIIVMKYKSKVHYRHKTGHRQQFTTLRIDKIET</sequence>
<evidence type="ECO:0000313" key="6">
    <source>
        <dbReference type="EMBL" id="TMJ04156.1"/>
    </source>
</evidence>
<comment type="caution">
    <text evidence="6">The sequence shown here is derived from an EMBL/GenBank/DDBJ whole genome shotgun (WGS) entry which is preliminary data.</text>
</comment>
<dbReference type="GO" id="GO:0005840">
    <property type="term" value="C:ribosome"/>
    <property type="evidence" value="ECO:0007669"/>
    <property type="project" value="UniProtKB-KW"/>
</dbReference>
<proteinExistence type="inferred from homology"/>
<dbReference type="HAMAP" id="MF_01363">
    <property type="entry name" value="Ribosomal_bL21"/>
    <property type="match status" value="1"/>
</dbReference>
<dbReference type="EMBL" id="VBAJ01000270">
    <property type="protein sequence ID" value="TMJ04156.1"/>
    <property type="molecule type" value="Genomic_DNA"/>
</dbReference>
<gene>
    <name evidence="4 6" type="primary">rplU</name>
    <name evidence="6" type="ORF">E6G99_10740</name>
</gene>
<accession>A0A537L8C3</accession>
<reference evidence="6 7" key="1">
    <citation type="journal article" date="2019" name="Nat. Microbiol.">
        <title>Mediterranean grassland soil C-N compound turnover is dependent on rainfall and depth, and is mediated by genomically divergent microorganisms.</title>
        <authorList>
            <person name="Diamond S."/>
            <person name="Andeer P.F."/>
            <person name="Li Z."/>
            <person name="Crits-Christoph A."/>
            <person name="Burstein D."/>
            <person name="Anantharaman K."/>
            <person name="Lane K.R."/>
            <person name="Thomas B.C."/>
            <person name="Pan C."/>
            <person name="Northen T.R."/>
            <person name="Banfield J.F."/>
        </authorList>
    </citation>
    <scope>NUCLEOTIDE SEQUENCE [LARGE SCALE GENOMIC DNA]</scope>
    <source>
        <strain evidence="6">NP_2</strain>
    </source>
</reference>
<dbReference type="GO" id="GO:0006412">
    <property type="term" value="P:translation"/>
    <property type="evidence" value="ECO:0007669"/>
    <property type="project" value="UniProtKB-UniRule"/>
</dbReference>
<organism evidence="6 7">
    <name type="scientific">Candidatus Segetimicrobium genomatis</name>
    <dbReference type="NCBI Taxonomy" id="2569760"/>
    <lineage>
        <taxon>Bacteria</taxon>
        <taxon>Bacillati</taxon>
        <taxon>Candidatus Sysuimicrobiota</taxon>
        <taxon>Candidatus Sysuimicrobiia</taxon>
        <taxon>Candidatus Sysuimicrobiales</taxon>
        <taxon>Candidatus Segetimicrobiaceae</taxon>
        <taxon>Candidatus Segetimicrobium</taxon>
    </lineage>
</organism>
<evidence type="ECO:0000256" key="1">
    <source>
        <dbReference type="ARBA" id="ARBA00008563"/>
    </source>
</evidence>